<feature type="non-terminal residue" evidence="4">
    <location>
        <position position="1"/>
    </location>
</feature>
<reference evidence="4" key="1">
    <citation type="journal article" date="2012" name="Nat. Biotechnol.">
        <title>Draft genome sequence of pigeonpea (Cajanus cajan), an orphan legume crop of resource-poor farmers.</title>
        <authorList>
            <person name="Varshney R.K."/>
            <person name="Chen W."/>
            <person name="Li Y."/>
            <person name="Bharti A.K."/>
            <person name="Saxena R.K."/>
            <person name="Schlueter J.A."/>
            <person name="Donoghue M.T."/>
            <person name="Azam S."/>
            <person name="Fan G."/>
            <person name="Whaley A.M."/>
            <person name="Farmer A.D."/>
            <person name="Sheridan J."/>
            <person name="Iwata A."/>
            <person name="Tuteja R."/>
            <person name="Penmetsa R.V."/>
            <person name="Wu W."/>
            <person name="Upadhyaya H.D."/>
            <person name="Yang S.P."/>
            <person name="Shah T."/>
            <person name="Saxena K.B."/>
            <person name="Michael T."/>
            <person name="McCombie W.R."/>
            <person name="Yang B."/>
            <person name="Zhang G."/>
            <person name="Yang H."/>
            <person name="Wang J."/>
            <person name="Spillane C."/>
            <person name="Cook D.R."/>
            <person name="May G.D."/>
            <person name="Xu X."/>
            <person name="Jackson S.A."/>
        </authorList>
    </citation>
    <scope>NUCLEOTIDE SEQUENCE [LARGE SCALE GENOMIC DNA]</scope>
</reference>
<dbReference type="InterPro" id="IPR001878">
    <property type="entry name" value="Znf_CCHC"/>
</dbReference>
<keyword evidence="1" id="KW-0863">Zinc-finger</keyword>
<evidence type="ECO:0000259" key="3">
    <source>
        <dbReference type="PROSITE" id="PS50158"/>
    </source>
</evidence>
<dbReference type="Gene3D" id="4.10.60.10">
    <property type="entry name" value="Zinc finger, CCHC-type"/>
    <property type="match status" value="1"/>
</dbReference>
<dbReference type="PANTHER" id="PTHR47592:SF27">
    <property type="entry name" value="OS08G0421700 PROTEIN"/>
    <property type="match status" value="1"/>
</dbReference>
<dbReference type="EMBL" id="KQ484188">
    <property type="protein sequence ID" value="KYP36635.1"/>
    <property type="molecule type" value="Genomic_DNA"/>
</dbReference>
<feature type="compositionally biased region" description="Basic residues" evidence="2">
    <location>
        <begin position="219"/>
        <end position="231"/>
    </location>
</feature>
<keyword evidence="1" id="KW-0862">Zinc</keyword>
<dbReference type="Pfam" id="PF00098">
    <property type="entry name" value="zf-CCHC"/>
    <property type="match status" value="1"/>
</dbReference>
<keyword evidence="5" id="KW-1185">Reference proteome</keyword>
<dbReference type="Gramene" id="C.cajan_42540.t">
    <property type="protein sequence ID" value="C.cajan_42540.t.cds1"/>
    <property type="gene ID" value="C.cajan_42540"/>
</dbReference>
<dbReference type="SUPFAM" id="SSF57756">
    <property type="entry name" value="Retrovirus zinc finger-like domains"/>
    <property type="match status" value="1"/>
</dbReference>
<protein>
    <submittedName>
        <fullName evidence="4">Retrovirus-related Pol polyprotein from transposon TNT 1-94</fullName>
    </submittedName>
</protein>
<feature type="region of interest" description="Disordered" evidence="2">
    <location>
        <begin position="198"/>
        <end position="232"/>
    </location>
</feature>
<evidence type="ECO:0000256" key="1">
    <source>
        <dbReference type="PROSITE-ProRule" id="PRU00047"/>
    </source>
</evidence>
<accession>A0A151R2F4</accession>
<dbReference type="Pfam" id="PF22936">
    <property type="entry name" value="Pol_BBD"/>
    <property type="match status" value="1"/>
</dbReference>
<dbReference type="OMA" id="SATKHIC"/>
<dbReference type="PROSITE" id="PS50158">
    <property type="entry name" value="ZF_CCHC"/>
    <property type="match status" value="1"/>
</dbReference>
<sequence length="364" mass="41116">SKMTNTIRIEKFNGKNSFNLWRIKMRALLKEQRVWAPLATTSVKQEVLSEPKEKASASKIEELAEQEEKAHSLILLSLSDEVLYEVADEETASGLWCKLEKLYMTKSICNKLLLKRRLFGLHMKEGTPLKDHLDELNSVLMELRDIDVKIEDEDAAMILLASLPPSYESFVNSLSVGKECITMEEVKSSLHSREFRLRASGNSEESNGSSLVVSNSGKNMKKKKDKSKRKTNVNPKDICNYCKEPGHWKKDCPKKKGKPSAAVAKEESTSENELVLSIADQPQHSEDQWILDSGCSFHMCPNRTWFDTYEKKSGGNVFMGNDAPCKTIGIGTIKIKMHDGITRTLTEVRHVPELKKNLISVGRK</sequence>
<gene>
    <name evidence="4" type="ORF">KK1_042240</name>
</gene>
<feature type="compositionally biased region" description="Low complexity" evidence="2">
    <location>
        <begin position="200"/>
        <end position="218"/>
    </location>
</feature>
<dbReference type="GO" id="GO:0008270">
    <property type="term" value="F:zinc ion binding"/>
    <property type="evidence" value="ECO:0007669"/>
    <property type="project" value="UniProtKB-KW"/>
</dbReference>
<dbReference type="AlphaFoldDB" id="A0A151R2F4"/>
<proteinExistence type="predicted"/>
<dbReference type="SMART" id="SM00343">
    <property type="entry name" value="ZnF_C2HC"/>
    <property type="match status" value="1"/>
</dbReference>
<dbReference type="Pfam" id="PF14223">
    <property type="entry name" value="Retrotran_gag_2"/>
    <property type="match status" value="1"/>
</dbReference>
<dbReference type="GO" id="GO:0003676">
    <property type="term" value="F:nucleic acid binding"/>
    <property type="evidence" value="ECO:0007669"/>
    <property type="project" value="InterPro"/>
</dbReference>
<evidence type="ECO:0000313" key="5">
    <source>
        <dbReference type="Proteomes" id="UP000075243"/>
    </source>
</evidence>
<dbReference type="InterPro" id="IPR036875">
    <property type="entry name" value="Znf_CCHC_sf"/>
</dbReference>
<feature type="domain" description="CCHC-type" evidence="3">
    <location>
        <begin position="239"/>
        <end position="254"/>
    </location>
</feature>
<keyword evidence="1" id="KW-0479">Metal-binding</keyword>
<dbReference type="InterPro" id="IPR054722">
    <property type="entry name" value="PolX-like_BBD"/>
</dbReference>
<dbReference type="Proteomes" id="UP000075243">
    <property type="component" value="Unassembled WGS sequence"/>
</dbReference>
<evidence type="ECO:0000313" key="4">
    <source>
        <dbReference type="EMBL" id="KYP36635.1"/>
    </source>
</evidence>
<name>A0A151R2F4_CAJCA</name>
<evidence type="ECO:0000256" key="2">
    <source>
        <dbReference type="SAM" id="MobiDB-lite"/>
    </source>
</evidence>
<dbReference type="PANTHER" id="PTHR47592">
    <property type="entry name" value="PBF68 PROTEIN"/>
    <property type="match status" value="1"/>
</dbReference>
<organism evidence="4 5">
    <name type="scientific">Cajanus cajan</name>
    <name type="common">Pigeon pea</name>
    <name type="synonym">Cajanus indicus</name>
    <dbReference type="NCBI Taxonomy" id="3821"/>
    <lineage>
        <taxon>Eukaryota</taxon>
        <taxon>Viridiplantae</taxon>
        <taxon>Streptophyta</taxon>
        <taxon>Embryophyta</taxon>
        <taxon>Tracheophyta</taxon>
        <taxon>Spermatophyta</taxon>
        <taxon>Magnoliopsida</taxon>
        <taxon>eudicotyledons</taxon>
        <taxon>Gunneridae</taxon>
        <taxon>Pentapetalae</taxon>
        <taxon>rosids</taxon>
        <taxon>fabids</taxon>
        <taxon>Fabales</taxon>
        <taxon>Fabaceae</taxon>
        <taxon>Papilionoideae</taxon>
        <taxon>50 kb inversion clade</taxon>
        <taxon>NPAAA clade</taxon>
        <taxon>indigoferoid/millettioid clade</taxon>
        <taxon>Phaseoleae</taxon>
        <taxon>Cajanus</taxon>
    </lineage>
</organism>